<dbReference type="Pfam" id="PF00583">
    <property type="entry name" value="Acetyltransf_1"/>
    <property type="match status" value="1"/>
</dbReference>
<dbReference type="STRING" id="37752.IW18_08645"/>
<protein>
    <submittedName>
        <fullName evidence="2">GCN5 family acetyltransferase</fullName>
    </submittedName>
    <submittedName>
        <fullName evidence="3">N-acetyltransferase</fullName>
    </submittedName>
</protein>
<evidence type="ECO:0000313" key="3">
    <source>
        <dbReference type="EMBL" id="OXA87967.1"/>
    </source>
</evidence>
<dbReference type="InterPro" id="IPR016181">
    <property type="entry name" value="Acyl_CoA_acyltransferase"/>
</dbReference>
<reference evidence="2 4" key="1">
    <citation type="submission" date="2015-01" db="EMBL/GenBank/DDBJ databases">
        <title>Genome of Flavobacterium hibernum DSM 12611.</title>
        <authorList>
            <person name="Stropko S.J."/>
            <person name="Pipes S.E."/>
            <person name="Newman J.D."/>
        </authorList>
    </citation>
    <scope>NUCLEOTIDE SEQUENCE [LARGE SCALE GENOMIC DNA]</scope>
    <source>
        <strain evidence="2 4">DSM 12611</strain>
    </source>
</reference>
<feature type="domain" description="N-acetyltransferase" evidence="1">
    <location>
        <begin position="8"/>
        <end position="173"/>
    </location>
</feature>
<gene>
    <name evidence="3" type="ORF">B0A73_09260</name>
    <name evidence="2" type="ORF">IW18_08645</name>
</gene>
<dbReference type="RefSeq" id="WP_041517192.1">
    <property type="nucleotide sequence ID" value="NZ_JPRK01000007.1"/>
</dbReference>
<reference evidence="3 5" key="2">
    <citation type="submission" date="2016-11" db="EMBL/GenBank/DDBJ databases">
        <title>Whole genomes of Flavobacteriaceae.</title>
        <authorList>
            <person name="Stine C."/>
            <person name="Li C."/>
            <person name="Tadesse D."/>
        </authorList>
    </citation>
    <scope>NUCLEOTIDE SEQUENCE [LARGE SCALE GENOMIC DNA]</scope>
    <source>
        <strain evidence="3 5">ATCC 51468</strain>
    </source>
</reference>
<dbReference type="InterPro" id="IPR000182">
    <property type="entry name" value="GNAT_dom"/>
</dbReference>
<evidence type="ECO:0000259" key="1">
    <source>
        <dbReference type="PROSITE" id="PS51186"/>
    </source>
</evidence>
<evidence type="ECO:0000313" key="5">
    <source>
        <dbReference type="Proteomes" id="UP000198302"/>
    </source>
</evidence>
<dbReference type="SUPFAM" id="SSF55729">
    <property type="entry name" value="Acyl-CoA N-acyltransferases (Nat)"/>
    <property type="match status" value="1"/>
</dbReference>
<dbReference type="Gene3D" id="3.40.630.30">
    <property type="match status" value="1"/>
</dbReference>
<evidence type="ECO:0000313" key="2">
    <source>
        <dbReference type="EMBL" id="KIO53367.1"/>
    </source>
</evidence>
<dbReference type="Proteomes" id="UP000198302">
    <property type="component" value="Unassembled WGS sequence"/>
</dbReference>
<evidence type="ECO:0000313" key="4">
    <source>
        <dbReference type="Proteomes" id="UP000032061"/>
    </source>
</evidence>
<name>A0A0D0F5F8_9FLAO</name>
<dbReference type="AlphaFoldDB" id="A0A0D0F5F8"/>
<dbReference type="Proteomes" id="UP000032061">
    <property type="component" value="Unassembled WGS sequence"/>
</dbReference>
<organism evidence="2 4">
    <name type="scientific">Flavobacterium hibernum</name>
    <dbReference type="NCBI Taxonomy" id="37752"/>
    <lineage>
        <taxon>Bacteria</taxon>
        <taxon>Pseudomonadati</taxon>
        <taxon>Bacteroidota</taxon>
        <taxon>Flavobacteriia</taxon>
        <taxon>Flavobacteriales</taxon>
        <taxon>Flavobacteriaceae</taxon>
        <taxon>Flavobacterium</taxon>
    </lineage>
</organism>
<sequence length="173" mass="19712">MSNVKENLILRKADVSEISQIWNILQDAIEQRRLDGSSQWQDGYPNETTVENDIKNGHAYVFTENEIILCYAAIMFDKEPAYEDIEGKWLTNGDYTVVHRVAVSKLAKGKGIATKLFKSIEDLALANNIQSIKVDTNFDNVPMLKILDRLNYNYCGEVFFRGAARKAFEKKLA</sequence>
<dbReference type="OrthoDB" id="9796381at2"/>
<dbReference type="EMBL" id="MUGX01000011">
    <property type="protein sequence ID" value="OXA87967.1"/>
    <property type="molecule type" value="Genomic_DNA"/>
</dbReference>
<dbReference type="EMBL" id="JPRK01000007">
    <property type="protein sequence ID" value="KIO53367.1"/>
    <property type="molecule type" value="Genomic_DNA"/>
</dbReference>
<keyword evidence="2" id="KW-0808">Transferase</keyword>
<comment type="caution">
    <text evidence="2">The sequence shown here is derived from an EMBL/GenBank/DDBJ whole genome shotgun (WGS) entry which is preliminary data.</text>
</comment>
<proteinExistence type="predicted"/>
<dbReference type="CDD" id="cd04301">
    <property type="entry name" value="NAT_SF"/>
    <property type="match status" value="1"/>
</dbReference>
<dbReference type="PROSITE" id="PS51186">
    <property type="entry name" value="GNAT"/>
    <property type="match status" value="1"/>
</dbReference>
<accession>A0A0D0F5F8</accession>
<keyword evidence="5" id="KW-1185">Reference proteome</keyword>
<dbReference type="GO" id="GO:0016747">
    <property type="term" value="F:acyltransferase activity, transferring groups other than amino-acyl groups"/>
    <property type="evidence" value="ECO:0007669"/>
    <property type="project" value="InterPro"/>
</dbReference>